<feature type="compositionally biased region" description="Basic residues" evidence="1">
    <location>
        <begin position="92"/>
        <end position="101"/>
    </location>
</feature>
<dbReference type="STRING" id="34690.A0A182U1R4"/>
<dbReference type="VEuPathDB" id="VectorBase:AMEC012316"/>
<evidence type="ECO:0000256" key="1">
    <source>
        <dbReference type="SAM" id="MobiDB-lite"/>
    </source>
</evidence>
<reference evidence="4" key="1">
    <citation type="submission" date="2014-01" db="EMBL/GenBank/DDBJ databases">
        <title>The Genome Sequence of Anopheles melas CM1001059_A (V2).</title>
        <authorList>
            <consortium name="The Broad Institute Genomics Platform"/>
            <person name="Neafsey D.E."/>
            <person name="Besansky N."/>
            <person name="Howell P."/>
            <person name="Walton C."/>
            <person name="Young S.K."/>
            <person name="Zeng Q."/>
            <person name="Gargeya S."/>
            <person name="Fitzgerald M."/>
            <person name="Haas B."/>
            <person name="Abouelleil A."/>
            <person name="Allen A.W."/>
            <person name="Alvarado L."/>
            <person name="Arachchi H.M."/>
            <person name="Berlin A.M."/>
            <person name="Chapman S.B."/>
            <person name="Gainer-Dewar J."/>
            <person name="Goldberg J."/>
            <person name="Griggs A."/>
            <person name="Gujja S."/>
            <person name="Hansen M."/>
            <person name="Howarth C."/>
            <person name="Imamovic A."/>
            <person name="Ireland A."/>
            <person name="Larimer J."/>
            <person name="McCowan C."/>
            <person name="Murphy C."/>
            <person name="Pearson M."/>
            <person name="Poon T.W."/>
            <person name="Priest M."/>
            <person name="Roberts A."/>
            <person name="Saif S."/>
            <person name="Shea T."/>
            <person name="Sisk P."/>
            <person name="Sykes S."/>
            <person name="Wortman J."/>
            <person name="Nusbaum C."/>
            <person name="Birren B."/>
        </authorList>
    </citation>
    <scope>NUCLEOTIDE SEQUENCE [LARGE SCALE GENOMIC DNA]</scope>
    <source>
        <strain evidence="4">CM1001059</strain>
    </source>
</reference>
<dbReference type="InterPro" id="IPR029264">
    <property type="entry name" value="ARF7EP_C"/>
</dbReference>
<name>A0A182U1R4_9DIPT</name>
<dbReference type="Pfam" id="PF14949">
    <property type="entry name" value="ARF7EP_C"/>
    <property type="match status" value="1"/>
</dbReference>
<keyword evidence="4" id="KW-1185">Reference proteome</keyword>
<protein>
    <submittedName>
        <fullName evidence="3">ARF7EP_C domain-containing protein</fullName>
    </submittedName>
</protein>
<accession>A0A182U1R4</accession>
<evidence type="ECO:0000313" key="3">
    <source>
        <dbReference type="EnsemblMetazoa" id="AMEC012316-PA"/>
    </source>
</evidence>
<evidence type="ECO:0000313" key="4">
    <source>
        <dbReference type="Proteomes" id="UP000075902"/>
    </source>
</evidence>
<feature type="compositionally biased region" description="Low complexity" evidence="1">
    <location>
        <begin position="43"/>
        <end position="52"/>
    </location>
</feature>
<dbReference type="AlphaFoldDB" id="A0A182U1R4"/>
<sequence length="225" mass="24755">MAAANTNLAAMDDIESISDSSDDNDTVDRSDFTETLEECAQKSANSSNAVSSTAGEAQPDTVPNTARRRSIVNRNDNGSENNSDGNETNGTRKGRSKRNQRNRLFDENSKFLADFDPVTSQREKRKLARNIRAASKKLGLYDDKGVLRSNGVDMCDCLELSCPGCHMPCPDCGSGKCGKVCRKNRKWMYDEITMDAKDVVKVNPYRKKLKKPLPFSDLGAISIGT</sequence>
<organism evidence="3 4">
    <name type="scientific">Anopheles melas</name>
    <dbReference type="NCBI Taxonomy" id="34690"/>
    <lineage>
        <taxon>Eukaryota</taxon>
        <taxon>Metazoa</taxon>
        <taxon>Ecdysozoa</taxon>
        <taxon>Arthropoda</taxon>
        <taxon>Hexapoda</taxon>
        <taxon>Insecta</taxon>
        <taxon>Pterygota</taxon>
        <taxon>Neoptera</taxon>
        <taxon>Endopterygota</taxon>
        <taxon>Diptera</taxon>
        <taxon>Nematocera</taxon>
        <taxon>Culicoidea</taxon>
        <taxon>Culicidae</taxon>
        <taxon>Anophelinae</taxon>
        <taxon>Anopheles</taxon>
    </lineage>
</organism>
<dbReference type="PANTHER" id="PTHR46536">
    <property type="entry name" value="ARL14 EFFECTOR PROTEIN"/>
    <property type="match status" value="1"/>
</dbReference>
<dbReference type="Proteomes" id="UP000075902">
    <property type="component" value="Unassembled WGS sequence"/>
</dbReference>
<reference evidence="3" key="2">
    <citation type="submission" date="2020-05" db="UniProtKB">
        <authorList>
            <consortium name="EnsemblMetazoa"/>
        </authorList>
    </citation>
    <scope>IDENTIFICATION</scope>
    <source>
        <strain evidence="3">CM1001059</strain>
    </source>
</reference>
<feature type="compositionally biased region" description="Acidic residues" evidence="1">
    <location>
        <begin position="12"/>
        <end position="25"/>
    </location>
</feature>
<proteinExistence type="predicted"/>
<feature type="compositionally biased region" description="Low complexity" evidence="1">
    <location>
        <begin position="75"/>
        <end position="91"/>
    </location>
</feature>
<feature type="region of interest" description="Disordered" evidence="1">
    <location>
        <begin position="1"/>
        <end position="103"/>
    </location>
</feature>
<dbReference type="PANTHER" id="PTHR46536:SF3">
    <property type="entry name" value="ARF7 EFFECTOR PROTEIN C-TERMINAL DOMAIN-CONTAINING PROTEIN"/>
    <property type="match status" value="1"/>
</dbReference>
<feature type="domain" description="ARF7 effector protein C-terminal" evidence="2">
    <location>
        <begin position="97"/>
        <end position="194"/>
    </location>
</feature>
<evidence type="ECO:0000259" key="2">
    <source>
        <dbReference type="Pfam" id="PF14949"/>
    </source>
</evidence>
<dbReference type="EnsemblMetazoa" id="AMEC012316-RA">
    <property type="protein sequence ID" value="AMEC012316-PA"/>
    <property type="gene ID" value="AMEC012316"/>
</dbReference>